<gene>
    <name evidence="1" type="ORF">ANCCEY_04643</name>
</gene>
<reference evidence="1 2" key="1">
    <citation type="submission" date="2013-05" db="EMBL/GenBank/DDBJ databases">
        <title>Draft genome of the parasitic nematode Anyclostoma ceylanicum.</title>
        <authorList>
            <person name="Mitreva M."/>
        </authorList>
    </citation>
    <scope>NUCLEOTIDE SEQUENCE [LARGE SCALE GENOMIC DNA]</scope>
</reference>
<evidence type="ECO:0000313" key="1">
    <source>
        <dbReference type="EMBL" id="EPB76281.1"/>
    </source>
</evidence>
<dbReference type="Proteomes" id="UP000054495">
    <property type="component" value="Unassembled WGS sequence"/>
</dbReference>
<sequence>MFDGGFGDGFGYGYGHGVGLYYGAMDSAMVDGVHGKIGRRHVNTRNITRILPAASCDARCSGVWYKLMTAQQFRIKLKIVVGVDNFVYVETNAIQLQFPIEWEAV</sequence>
<dbReference type="AlphaFoldDB" id="A0A0D6M1S3"/>
<organism evidence="1 2">
    <name type="scientific">Ancylostoma ceylanicum</name>
    <dbReference type="NCBI Taxonomy" id="53326"/>
    <lineage>
        <taxon>Eukaryota</taxon>
        <taxon>Metazoa</taxon>
        <taxon>Ecdysozoa</taxon>
        <taxon>Nematoda</taxon>
        <taxon>Chromadorea</taxon>
        <taxon>Rhabditida</taxon>
        <taxon>Rhabditina</taxon>
        <taxon>Rhabditomorpha</taxon>
        <taxon>Strongyloidea</taxon>
        <taxon>Ancylostomatidae</taxon>
        <taxon>Ancylostomatinae</taxon>
        <taxon>Ancylostoma</taxon>
    </lineage>
</organism>
<protein>
    <submittedName>
        <fullName evidence="1">Uncharacterized protein</fullName>
    </submittedName>
</protein>
<evidence type="ECO:0000313" key="2">
    <source>
        <dbReference type="Proteomes" id="UP000054495"/>
    </source>
</evidence>
<proteinExistence type="predicted"/>
<keyword evidence="2" id="KW-1185">Reference proteome</keyword>
<dbReference type="EMBL" id="KE124870">
    <property type="protein sequence ID" value="EPB76281.1"/>
    <property type="molecule type" value="Genomic_DNA"/>
</dbReference>
<name>A0A0D6M1S3_9BILA</name>
<accession>A0A0D6M1S3</accession>